<dbReference type="InterPro" id="IPR008974">
    <property type="entry name" value="TRAF-like"/>
</dbReference>
<accession>A0A9D4QDG4</accession>
<evidence type="ECO:0000256" key="3">
    <source>
        <dbReference type="PROSITE-ProRule" id="PRU00175"/>
    </source>
</evidence>
<dbReference type="EMBL" id="JABSTV010001246">
    <property type="protein sequence ID" value="KAH7976385.1"/>
    <property type="molecule type" value="Genomic_DNA"/>
</dbReference>
<dbReference type="SUPFAM" id="SSF49599">
    <property type="entry name" value="TRAF domain-like"/>
    <property type="match status" value="1"/>
</dbReference>
<dbReference type="Gene3D" id="3.30.40.10">
    <property type="entry name" value="Zinc/RING finger domain, C3HC4 (zinc finger)"/>
    <property type="match status" value="1"/>
</dbReference>
<keyword evidence="6" id="KW-1185">Reference proteome</keyword>
<gene>
    <name evidence="5" type="ORF">HPB52_012904</name>
</gene>
<reference evidence="5" key="1">
    <citation type="journal article" date="2020" name="Cell">
        <title>Large-Scale Comparative Analyses of Tick Genomes Elucidate Their Genetic Diversity and Vector Capacities.</title>
        <authorList>
            <consortium name="Tick Genome and Microbiome Consortium (TIGMIC)"/>
            <person name="Jia N."/>
            <person name="Wang J."/>
            <person name="Shi W."/>
            <person name="Du L."/>
            <person name="Sun Y."/>
            <person name="Zhan W."/>
            <person name="Jiang J.F."/>
            <person name="Wang Q."/>
            <person name="Zhang B."/>
            <person name="Ji P."/>
            <person name="Bell-Sakyi L."/>
            <person name="Cui X.M."/>
            <person name="Yuan T.T."/>
            <person name="Jiang B.G."/>
            <person name="Yang W.F."/>
            <person name="Lam T.T."/>
            <person name="Chang Q.C."/>
            <person name="Ding S.J."/>
            <person name="Wang X.J."/>
            <person name="Zhu J.G."/>
            <person name="Ruan X.D."/>
            <person name="Zhao L."/>
            <person name="Wei J.T."/>
            <person name="Ye R.Z."/>
            <person name="Que T.C."/>
            <person name="Du C.H."/>
            <person name="Zhou Y.H."/>
            <person name="Cheng J.X."/>
            <person name="Dai P.F."/>
            <person name="Guo W.B."/>
            <person name="Han X.H."/>
            <person name="Huang E.J."/>
            <person name="Li L.F."/>
            <person name="Wei W."/>
            <person name="Gao Y.C."/>
            <person name="Liu J.Z."/>
            <person name="Shao H.Z."/>
            <person name="Wang X."/>
            <person name="Wang C.C."/>
            <person name="Yang T.C."/>
            <person name="Huo Q.B."/>
            <person name="Li W."/>
            <person name="Chen H.Y."/>
            <person name="Chen S.E."/>
            <person name="Zhou L.G."/>
            <person name="Ni X.B."/>
            <person name="Tian J.H."/>
            <person name="Sheng Y."/>
            <person name="Liu T."/>
            <person name="Pan Y.S."/>
            <person name="Xia L.Y."/>
            <person name="Li J."/>
            <person name="Zhao F."/>
            <person name="Cao W.C."/>
        </authorList>
    </citation>
    <scope>NUCLEOTIDE SEQUENCE</scope>
    <source>
        <strain evidence="5">Rsan-2018</strain>
    </source>
</reference>
<evidence type="ECO:0000259" key="4">
    <source>
        <dbReference type="PROSITE" id="PS50089"/>
    </source>
</evidence>
<dbReference type="GO" id="GO:0008270">
    <property type="term" value="F:zinc ion binding"/>
    <property type="evidence" value="ECO:0007669"/>
    <property type="project" value="UniProtKB-KW"/>
</dbReference>
<dbReference type="SUPFAM" id="SSF57850">
    <property type="entry name" value="RING/U-box"/>
    <property type="match status" value="1"/>
</dbReference>
<dbReference type="Pfam" id="PF21355">
    <property type="entry name" value="TRAF-mep_MATH"/>
    <property type="match status" value="1"/>
</dbReference>
<reference evidence="5" key="2">
    <citation type="submission" date="2021-09" db="EMBL/GenBank/DDBJ databases">
        <authorList>
            <person name="Jia N."/>
            <person name="Wang J."/>
            <person name="Shi W."/>
            <person name="Du L."/>
            <person name="Sun Y."/>
            <person name="Zhan W."/>
            <person name="Jiang J."/>
            <person name="Wang Q."/>
            <person name="Zhang B."/>
            <person name="Ji P."/>
            <person name="Sakyi L.B."/>
            <person name="Cui X."/>
            <person name="Yuan T."/>
            <person name="Jiang B."/>
            <person name="Yang W."/>
            <person name="Lam T.T.-Y."/>
            <person name="Chang Q."/>
            <person name="Ding S."/>
            <person name="Wang X."/>
            <person name="Zhu J."/>
            <person name="Ruan X."/>
            <person name="Zhao L."/>
            <person name="Wei J."/>
            <person name="Que T."/>
            <person name="Du C."/>
            <person name="Cheng J."/>
            <person name="Dai P."/>
            <person name="Han X."/>
            <person name="Huang E."/>
            <person name="Gao Y."/>
            <person name="Liu J."/>
            <person name="Shao H."/>
            <person name="Ye R."/>
            <person name="Li L."/>
            <person name="Wei W."/>
            <person name="Wang X."/>
            <person name="Wang C."/>
            <person name="Huo Q."/>
            <person name="Li W."/>
            <person name="Guo W."/>
            <person name="Chen H."/>
            <person name="Chen S."/>
            <person name="Zhou L."/>
            <person name="Zhou L."/>
            <person name="Ni X."/>
            <person name="Tian J."/>
            <person name="Zhou Y."/>
            <person name="Sheng Y."/>
            <person name="Liu T."/>
            <person name="Pan Y."/>
            <person name="Xia L."/>
            <person name="Li J."/>
            <person name="Zhao F."/>
            <person name="Cao W."/>
        </authorList>
    </citation>
    <scope>NUCLEOTIDE SEQUENCE</scope>
    <source>
        <strain evidence="5">Rsan-2018</strain>
        <tissue evidence="5">Larvae</tissue>
    </source>
</reference>
<evidence type="ECO:0000313" key="5">
    <source>
        <dbReference type="EMBL" id="KAH7976385.1"/>
    </source>
</evidence>
<dbReference type="AlphaFoldDB" id="A0A9D4QDG4"/>
<organism evidence="5 6">
    <name type="scientific">Rhipicephalus sanguineus</name>
    <name type="common">Brown dog tick</name>
    <name type="synonym">Ixodes sanguineus</name>
    <dbReference type="NCBI Taxonomy" id="34632"/>
    <lineage>
        <taxon>Eukaryota</taxon>
        <taxon>Metazoa</taxon>
        <taxon>Ecdysozoa</taxon>
        <taxon>Arthropoda</taxon>
        <taxon>Chelicerata</taxon>
        <taxon>Arachnida</taxon>
        <taxon>Acari</taxon>
        <taxon>Parasitiformes</taxon>
        <taxon>Ixodida</taxon>
        <taxon>Ixodoidea</taxon>
        <taxon>Ixodidae</taxon>
        <taxon>Rhipicephalinae</taxon>
        <taxon>Rhipicephalus</taxon>
        <taxon>Rhipicephalus</taxon>
    </lineage>
</organism>
<comment type="caution">
    <text evidence="5">The sequence shown here is derived from an EMBL/GenBank/DDBJ whole genome shotgun (WGS) entry which is preliminary data.</text>
</comment>
<dbReference type="VEuPathDB" id="VectorBase:RSAN_035307"/>
<dbReference type="InterPro" id="IPR001841">
    <property type="entry name" value="Znf_RING"/>
</dbReference>
<proteinExistence type="predicted"/>
<dbReference type="Proteomes" id="UP000821837">
    <property type="component" value="Chromosome 10"/>
</dbReference>
<keyword evidence="1 3" id="KW-0479">Metal-binding</keyword>
<dbReference type="PROSITE" id="PS50089">
    <property type="entry name" value="ZF_RING_2"/>
    <property type="match status" value="1"/>
</dbReference>
<dbReference type="InterPro" id="IPR049342">
    <property type="entry name" value="TRAF1-6_MATH_dom"/>
</dbReference>
<feature type="domain" description="RING-type" evidence="4">
    <location>
        <begin position="40"/>
        <end position="79"/>
    </location>
</feature>
<evidence type="ECO:0000313" key="6">
    <source>
        <dbReference type="Proteomes" id="UP000821837"/>
    </source>
</evidence>
<dbReference type="CDD" id="cd16449">
    <property type="entry name" value="RING-HC"/>
    <property type="match status" value="1"/>
</dbReference>
<sequence>MTDLRRGTGSSWKYTLTGFGEFLEMRRVTFAEPMPAARLCGFCGLLPCRTALLPCGHVFCESCKAQLLCGKHFYCPFDDEKFTDSDVHQMTTEWCELEQRRIVCSVGSQACGFSGKLSELANHLTRCGGGKVKCCKCRRPVSRNLAVDHFRSCTRGPLYTSNDEGASKGFAAKVADGERSLRELIPSEGVDLEAVRTGRCSNSLADRVASLERQYLELQKLCSSNEQHSVADAKKESVIQGPLRAAPKAGVLITTCKFADISAGVDSLNEEVTELRKSADTYTLGGYTFKLECEFSNGEGDISVNFGISLRDGEWDSYVDWPFEKQVTLLIMHPRDPAKDIPLPVSMVDDDAVKKPNVDTCNCVTWTDWNSWEDIELQGYVDRGALYVNVEFA</sequence>
<keyword evidence="2" id="KW-0862">Zinc</keyword>
<evidence type="ECO:0000256" key="2">
    <source>
        <dbReference type="ARBA" id="ARBA00022833"/>
    </source>
</evidence>
<keyword evidence="1 3" id="KW-0863">Zinc-finger</keyword>
<protein>
    <recommendedName>
        <fullName evidence="4">RING-type domain-containing protein</fullName>
    </recommendedName>
</protein>
<name>A0A9D4QDG4_RHISA</name>
<evidence type="ECO:0000256" key="1">
    <source>
        <dbReference type="ARBA" id="ARBA00022771"/>
    </source>
</evidence>
<dbReference type="Gene3D" id="2.60.210.10">
    <property type="entry name" value="Apoptosis, Tumor Necrosis Factor Receptor Associated Protein 2, Chain A"/>
    <property type="match status" value="1"/>
</dbReference>
<dbReference type="InterPro" id="IPR013083">
    <property type="entry name" value="Znf_RING/FYVE/PHD"/>
</dbReference>